<dbReference type="InterPro" id="IPR001936">
    <property type="entry name" value="RasGAP_dom"/>
</dbReference>
<dbReference type="PROSITE" id="PS50021">
    <property type="entry name" value="CH"/>
    <property type="match status" value="1"/>
</dbReference>
<keyword evidence="1" id="KW-0343">GTPase activation</keyword>
<dbReference type="Pfam" id="PF00616">
    <property type="entry name" value="RasGAP"/>
    <property type="match status" value="1"/>
</dbReference>
<dbReference type="InterPro" id="IPR008936">
    <property type="entry name" value="Rho_GTPase_activation_prot"/>
</dbReference>
<dbReference type="SUPFAM" id="SSF47576">
    <property type="entry name" value="Calponin-homology domain, CH-domain"/>
    <property type="match status" value="1"/>
</dbReference>
<proteinExistence type="predicted"/>
<feature type="compositionally biased region" description="Basic and acidic residues" evidence="3">
    <location>
        <begin position="1063"/>
        <end position="1075"/>
    </location>
</feature>
<feature type="domain" description="Ras-GAP" evidence="4">
    <location>
        <begin position="1148"/>
        <end position="1338"/>
    </location>
</feature>
<dbReference type="SUPFAM" id="SSF48350">
    <property type="entry name" value="GTPase activation domain, GAP"/>
    <property type="match status" value="1"/>
</dbReference>
<dbReference type="SMART" id="SM00323">
    <property type="entry name" value="RasGAP"/>
    <property type="match status" value="1"/>
</dbReference>
<feature type="compositionally biased region" description="Low complexity" evidence="3">
    <location>
        <begin position="1431"/>
        <end position="1442"/>
    </location>
</feature>
<dbReference type="EMBL" id="JANTQA010000026">
    <property type="protein sequence ID" value="KAJ3442311.1"/>
    <property type="molecule type" value="Genomic_DNA"/>
</dbReference>
<dbReference type="PROSITE" id="PS50018">
    <property type="entry name" value="RAS_GTPASE_ACTIV_2"/>
    <property type="match status" value="1"/>
</dbReference>
<sequence length="1719" mass="205072">MTTQQNQKTDQKILEWVNNKLQKAGHSITITNFTTNFQDLQIFWLILDQILPNQFLYQKVLKLKIDSQCYEFISILTKNNYPFPLPTVFSLTHLSPDFVVTLLLRLSEWKPQISNSELESMAKSYSSLDLPIDFLLTPRRPQVKMGFESESFDLNLLKIKKIICQKPKIELRNYNRNKFYTHLKKRIEKKKKLGLNSINNLNIYEQQYNDMILKSENELNKEISSLKKENKAKINELKLQLDEIENKKHEEELESYINKCKKIINNNKELNFQEKIQFEQNYDQNRKKVQLSTNYLTELKLLLEKKNNISEIYLQINNNSSSNNNTNTNNNDDNNNTTTNSDSHSSNSQYYYFEENEKQNYNQNHKKIQNQKDLEKEKEQEQEKEKEQEMENEKELWEYQSKKLLKYQKLHDELLLKAETDAEKICVSKFPNMKESVIFNISQIQEKLFRKFISINSNQLNSSIRLINFPKRKDFPNIESSGSSNSEPEDEIEDEDLNRLPKSFDEKKKIFRPGWQSPRFAPRSSWGARHKKNTNIISLPKRYTKKIMKNNQQILDIQLKKISKQSFLSYESLNTPKELKWKDYSIINFPRHILKKKILYKKKKHNTGKEEKQKKNLVSQLKNLNFKNKITNRKKKQIKKLKKLIKKKNNIVIQRQLKICKRYSFTNNKNYLNRTKYPHEHYLSLFTKEQFERTKLDKLINLNNELFIKFHELIKTIIIIFLWVLKISEIIPEFRRRSIKHKLEQIRLSPRKISKLRLLHRSLSVDLSWEIVQREYFEENQQGGNQITDINEHKQIIKKNPKQDLNLFLMQLSHWINKKLSHFKSNRLIIPQLDFVFNNPSLSLNSSIYIKEIIQDLLKKIPIKKSMDSNIIINKIILLINSSNKNNNSNSFNNKTKKIKNTNNESILDKAKLNVSIFSFKYVFKKHLINILLQLLTKKKLINDPTSKFVIFRIKKILEELILPIIPNNLNKSSTFQITYKLNQILTILKIKNSERITNNCINYTIKCSISYIVNQIIEINLSKKINLLIKKKLKTHNYEMKKMIRTQKRKKKKKRKQSTNNEKGRRKEVENEKVVEEEEEKEEKEDKEDNEEDKKGKEEDEENEKHKESKQLNDYYLQCFDDLNCLINKKEIQLLTLMFEQFISKENINPLCNSFYNFFSRVECIIPFIKAAINQEILRIKDPKYLFKSTNFSNKLLIKFLKVNGTKYLQKTFKLIIFEICTCGIQFEIDPYIIGESQVKKNLINLQTYFYKLYEIIINSISNMPNWLLYFANLIYSQVKRKFYGKQLYSVGSFIFLRYICPAIVSPQNFQIIVFTPNEEAQRGLILLSSLIQSLSTNTLFNQNRQYMIPFNPLIEQRMKQFNNFLLTISTIIYKNKKQVLLIQQSHYNNNFNNFNDQFYFNVDNTISDDDHVNENDNAQDKKNNDNDNGDNNDNNNNNNHNDSDSDNDYENDNDNDNNKLQIQKNLKYKLFTSRFLIALQEIFQNPSSAYVTKFGKLYLKDFYKNYFKFSIEIFDLNITFQRIREGTYYMLNRNNKKEYEIIKNTEINDQKNNKNIFQNSKLNQGNLPVLIPDPKRKRRGMSLKIITNSKMINNGNNYRDLQKIWQEKNKLKTLLKNNCIFVKGTNKKIQKSCYFVLKKVDIAIFNQKPSNKIDYPIEIIALNKKTLFDFDLGFNKSKDYYWLSILQNDVSQQQYYLGFKKKKMIKKLTKAIKKLNF</sequence>
<feature type="compositionally biased region" description="Acidic residues" evidence="3">
    <location>
        <begin position="1076"/>
        <end position="1092"/>
    </location>
</feature>
<reference evidence="6" key="1">
    <citation type="submission" date="2022-08" db="EMBL/GenBank/DDBJ databases">
        <title>Novel sulphate-reducing endosymbionts in the free-living metamonad Anaeramoeba.</title>
        <authorList>
            <person name="Jerlstrom-Hultqvist J."/>
            <person name="Cepicka I."/>
            <person name="Gallot-Lavallee L."/>
            <person name="Salas-Leiva D."/>
            <person name="Curtis B.A."/>
            <person name="Zahonova K."/>
            <person name="Pipaliya S."/>
            <person name="Dacks J."/>
            <person name="Roger A.J."/>
        </authorList>
    </citation>
    <scope>NUCLEOTIDE SEQUENCE</scope>
    <source>
        <strain evidence="6">Busselton2</strain>
    </source>
</reference>
<feature type="region of interest" description="Disordered" evidence="3">
    <location>
        <begin position="476"/>
        <end position="498"/>
    </location>
</feature>
<dbReference type="InterPro" id="IPR023152">
    <property type="entry name" value="RasGAP_CS"/>
</dbReference>
<accession>A0AAV7ZMI3</accession>
<gene>
    <name evidence="6" type="ORF">M0812_12045</name>
</gene>
<feature type="compositionally biased region" description="Basic and acidic residues" evidence="3">
    <location>
        <begin position="1093"/>
        <end position="1108"/>
    </location>
</feature>
<dbReference type="Proteomes" id="UP001146793">
    <property type="component" value="Unassembled WGS sequence"/>
</dbReference>
<feature type="compositionally biased region" description="Acidic residues" evidence="3">
    <location>
        <begin position="487"/>
        <end position="496"/>
    </location>
</feature>
<feature type="coiled-coil region" evidence="2">
    <location>
        <begin position="216"/>
        <end position="266"/>
    </location>
</feature>
<evidence type="ECO:0000259" key="5">
    <source>
        <dbReference type="PROSITE" id="PS50021"/>
    </source>
</evidence>
<evidence type="ECO:0000313" key="7">
    <source>
        <dbReference type="Proteomes" id="UP001146793"/>
    </source>
</evidence>
<feature type="compositionally biased region" description="Basic residues" evidence="3">
    <location>
        <begin position="1044"/>
        <end position="1058"/>
    </location>
</feature>
<dbReference type="InterPro" id="IPR001715">
    <property type="entry name" value="CH_dom"/>
</dbReference>
<feature type="compositionally biased region" description="Acidic residues" evidence="3">
    <location>
        <begin position="1446"/>
        <end position="1457"/>
    </location>
</feature>
<dbReference type="Gene3D" id="1.10.506.10">
    <property type="entry name" value="GTPase Activation - p120gap, domain 1"/>
    <property type="match status" value="2"/>
</dbReference>
<keyword evidence="2" id="KW-0175">Coiled coil</keyword>
<dbReference type="InterPro" id="IPR036872">
    <property type="entry name" value="CH_dom_sf"/>
</dbReference>
<comment type="caution">
    <text evidence="6">The sequence shown here is derived from an EMBL/GenBank/DDBJ whole genome shotgun (WGS) entry which is preliminary data.</text>
</comment>
<name>A0AAV7ZMI3_9EUKA</name>
<dbReference type="InterPro" id="IPR039360">
    <property type="entry name" value="Ras_GTPase"/>
</dbReference>
<evidence type="ECO:0000259" key="4">
    <source>
        <dbReference type="PROSITE" id="PS50018"/>
    </source>
</evidence>
<feature type="compositionally biased region" description="Basic and acidic residues" evidence="3">
    <location>
        <begin position="1411"/>
        <end position="1427"/>
    </location>
</feature>
<evidence type="ECO:0000256" key="1">
    <source>
        <dbReference type="ARBA" id="ARBA00022468"/>
    </source>
</evidence>
<feature type="region of interest" description="Disordered" evidence="3">
    <location>
        <begin position="317"/>
        <end position="347"/>
    </location>
</feature>
<evidence type="ECO:0000256" key="3">
    <source>
        <dbReference type="SAM" id="MobiDB-lite"/>
    </source>
</evidence>
<feature type="region of interest" description="Disordered" evidence="3">
    <location>
        <begin position="1411"/>
        <end position="1460"/>
    </location>
</feature>
<feature type="region of interest" description="Disordered" evidence="3">
    <location>
        <begin position="1041"/>
        <end position="1108"/>
    </location>
</feature>
<organism evidence="6 7">
    <name type="scientific">Anaeramoeba flamelloides</name>
    <dbReference type="NCBI Taxonomy" id="1746091"/>
    <lineage>
        <taxon>Eukaryota</taxon>
        <taxon>Metamonada</taxon>
        <taxon>Anaeramoebidae</taxon>
        <taxon>Anaeramoeba</taxon>
    </lineage>
</organism>
<evidence type="ECO:0000313" key="6">
    <source>
        <dbReference type="EMBL" id="KAJ3442311.1"/>
    </source>
</evidence>
<dbReference type="PROSITE" id="PS00509">
    <property type="entry name" value="RAS_GTPASE_ACTIV_1"/>
    <property type="match status" value="1"/>
</dbReference>
<dbReference type="GO" id="GO:0005096">
    <property type="term" value="F:GTPase activator activity"/>
    <property type="evidence" value="ECO:0007669"/>
    <property type="project" value="UniProtKB-KW"/>
</dbReference>
<evidence type="ECO:0000256" key="2">
    <source>
        <dbReference type="SAM" id="Coils"/>
    </source>
</evidence>
<dbReference type="PANTHER" id="PTHR10194">
    <property type="entry name" value="RAS GTPASE-ACTIVATING PROTEINS"/>
    <property type="match status" value="1"/>
</dbReference>
<protein>
    <submittedName>
        <fullName evidence="6">Ras gtpase-activating protein</fullName>
    </submittedName>
</protein>
<feature type="region of interest" description="Disordered" evidence="3">
    <location>
        <begin position="371"/>
        <end position="393"/>
    </location>
</feature>
<dbReference type="Gene3D" id="1.10.418.10">
    <property type="entry name" value="Calponin-like domain"/>
    <property type="match status" value="1"/>
</dbReference>
<feature type="domain" description="Calponin-homology (CH)" evidence="5">
    <location>
        <begin position="7"/>
        <end position="111"/>
    </location>
</feature>